<comment type="caution">
    <text evidence="1">The sequence shown here is derived from an EMBL/GenBank/DDBJ whole genome shotgun (WGS) entry which is preliminary data.</text>
</comment>
<dbReference type="Gene3D" id="3.40.50.1000">
    <property type="entry name" value="HAD superfamily/HAD-like"/>
    <property type="match status" value="1"/>
</dbReference>
<dbReference type="GO" id="GO:0005829">
    <property type="term" value="C:cytosol"/>
    <property type="evidence" value="ECO:0007669"/>
    <property type="project" value="TreeGrafter"/>
</dbReference>
<keyword evidence="1" id="KW-0378">Hydrolase</keyword>
<dbReference type="InterPro" id="IPR036412">
    <property type="entry name" value="HAD-like_sf"/>
</dbReference>
<dbReference type="SUPFAM" id="SSF56784">
    <property type="entry name" value="HAD-like"/>
    <property type="match status" value="1"/>
</dbReference>
<name>A0A3E3E136_9FIRM</name>
<dbReference type="GO" id="GO:0016787">
    <property type="term" value="F:hydrolase activity"/>
    <property type="evidence" value="ECO:0007669"/>
    <property type="project" value="UniProtKB-KW"/>
</dbReference>
<organism evidence="1 2">
    <name type="scientific">Anaerofustis stercorihominis</name>
    <dbReference type="NCBI Taxonomy" id="214853"/>
    <lineage>
        <taxon>Bacteria</taxon>
        <taxon>Bacillati</taxon>
        <taxon>Bacillota</taxon>
        <taxon>Clostridia</taxon>
        <taxon>Eubacteriales</taxon>
        <taxon>Eubacteriaceae</taxon>
        <taxon>Anaerofustis</taxon>
    </lineage>
</organism>
<dbReference type="EMBL" id="QUSM01000002">
    <property type="protein sequence ID" value="RGD75262.1"/>
    <property type="molecule type" value="Genomic_DNA"/>
</dbReference>
<dbReference type="PANTHER" id="PTHR43434">
    <property type="entry name" value="PHOSPHOGLYCOLATE PHOSPHATASE"/>
    <property type="match status" value="1"/>
</dbReference>
<evidence type="ECO:0000313" key="2">
    <source>
        <dbReference type="Proteomes" id="UP000261212"/>
    </source>
</evidence>
<sequence>MFLLYNLKVITFRRFDMYKYVVFDLDGTLIDTSEGTVKMFKKSLNHAGIFDTDENIKSLIGPPLTRRLVNDFGLSEERAREAVDVGNKYFFEKGVYECQVFDNMIETLEELKDRGIKMSVATSQPEETALMEMEHVGIHNYFETIQANNLYQTRGTKSEFIKTCLKSMDVKDKLDAIMIGDKRPDILGGKDNDLDTIGVLYGYGDLKEIKESEPTHIADLPVDIPKIILG</sequence>
<dbReference type="AlphaFoldDB" id="A0A3E3E136"/>
<reference evidence="1 2" key="1">
    <citation type="submission" date="2018-08" db="EMBL/GenBank/DDBJ databases">
        <title>A genome reference for cultivated species of the human gut microbiota.</title>
        <authorList>
            <person name="Zou Y."/>
            <person name="Xue W."/>
            <person name="Luo G."/>
        </authorList>
    </citation>
    <scope>NUCLEOTIDE SEQUENCE [LARGE SCALE GENOMIC DNA]</scope>
    <source>
        <strain evidence="1 2">AM25-6</strain>
    </source>
</reference>
<proteinExistence type="predicted"/>
<evidence type="ECO:0000313" key="1">
    <source>
        <dbReference type="EMBL" id="RGD75262.1"/>
    </source>
</evidence>
<dbReference type="Gene3D" id="1.10.150.240">
    <property type="entry name" value="Putative phosphatase, domain 2"/>
    <property type="match status" value="1"/>
</dbReference>
<gene>
    <name evidence="1" type="ORF">DW687_02755</name>
</gene>
<dbReference type="InterPro" id="IPR023214">
    <property type="entry name" value="HAD_sf"/>
</dbReference>
<dbReference type="GO" id="GO:0004713">
    <property type="term" value="F:protein tyrosine kinase activity"/>
    <property type="evidence" value="ECO:0007669"/>
    <property type="project" value="TreeGrafter"/>
</dbReference>
<dbReference type="InterPro" id="IPR041492">
    <property type="entry name" value="HAD_2"/>
</dbReference>
<dbReference type="Proteomes" id="UP000261212">
    <property type="component" value="Unassembled WGS sequence"/>
</dbReference>
<accession>A0A3E3E136</accession>
<dbReference type="InterPro" id="IPR023198">
    <property type="entry name" value="PGP-like_dom2"/>
</dbReference>
<protein>
    <submittedName>
        <fullName evidence="1">HAD family hydrolase</fullName>
    </submittedName>
</protein>
<dbReference type="Pfam" id="PF13419">
    <property type="entry name" value="HAD_2"/>
    <property type="match status" value="1"/>
</dbReference>
<dbReference type="SFLD" id="SFLDS00003">
    <property type="entry name" value="Haloacid_Dehalogenase"/>
    <property type="match status" value="1"/>
</dbReference>
<dbReference type="InterPro" id="IPR050155">
    <property type="entry name" value="HAD-like_hydrolase_sf"/>
</dbReference>
<dbReference type="PANTHER" id="PTHR43434:SF20">
    <property type="entry name" value="5'-NUCLEOTIDASE"/>
    <property type="match status" value="1"/>
</dbReference>
<dbReference type="SFLD" id="SFLDG01129">
    <property type="entry name" value="C1.5:_HAD__Beta-PGM__Phosphata"/>
    <property type="match status" value="1"/>
</dbReference>